<dbReference type="CDD" id="cd07264">
    <property type="entry name" value="VOC_like"/>
    <property type="match status" value="1"/>
</dbReference>
<keyword evidence="3" id="KW-1185">Reference proteome</keyword>
<accession>A0A1V2H318</accession>
<dbReference type="PANTHER" id="PTHR21366:SF22">
    <property type="entry name" value="VOC DOMAIN-CONTAINING PROTEIN"/>
    <property type="match status" value="1"/>
</dbReference>
<feature type="domain" description="VOC" evidence="1">
    <location>
        <begin position="2"/>
        <end position="126"/>
    </location>
</feature>
<dbReference type="InterPro" id="IPR050383">
    <property type="entry name" value="GlyoxalaseI/FosfomycinResist"/>
</dbReference>
<dbReference type="PANTHER" id="PTHR21366">
    <property type="entry name" value="GLYOXALASE FAMILY PROTEIN"/>
    <property type="match status" value="1"/>
</dbReference>
<dbReference type="Proteomes" id="UP000188879">
    <property type="component" value="Unassembled WGS sequence"/>
</dbReference>
<dbReference type="PROSITE" id="PS51819">
    <property type="entry name" value="VOC"/>
    <property type="match status" value="1"/>
</dbReference>
<dbReference type="EMBL" id="MLCO01000085">
    <property type="protein sequence ID" value="ONG54403.1"/>
    <property type="molecule type" value="Genomic_DNA"/>
</dbReference>
<reference evidence="2 3" key="1">
    <citation type="submission" date="2016-10" db="EMBL/GenBank/DDBJ databases">
        <title>Draft Genome sequence of Roseomonas sp. strain M3.</title>
        <authorList>
            <person name="Subhash Y."/>
            <person name="Lee S."/>
        </authorList>
    </citation>
    <scope>NUCLEOTIDE SEQUENCE [LARGE SCALE GENOMIC DNA]</scope>
    <source>
        <strain evidence="2 3">M3</strain>
    </source>
</reference>
<dbReference type="SUPFAM" id="SSF54593">
    <property type="entry name" value="Glyoxalase/Bleomycin resistance protein/Dihydroxybiphenyl dioxygenase"/>
    <property type="match status" value="1"/>
</dbReference>
<dbReference type="Pfam" id="PF00903">
    <property type="entry name" value="Glyoxalase"/>
    <property type="match status" value="1"/>
</dbReference>
<comment type="caution">
    <text evidence="2">The sequence shown here is derived from an EMBL/GenBank/DDBJ whole genome shotgun (WGS) entry which is preliminary data.</text>
</comment>
<dbReference type="AlphaFoldDB" id="A0A1V2H318"/>
<protein>
    <submittedName>
        <fullName evidence="2">Glyoxalase</fullName>
    </submittedName>
</protein>
<proteinExistence type="predicted"/>
<name>A0A1V2H318_9PROT</name>
<gene>
    <name evidence="2" type="ORF">BKE38_10435</name>
</gene>
<evidence type="ECO:0000313" key="2">
    <source>
        <dbReference type="EMBL" id="ONG54403.1"/>
    </source>
</evidence>
<evidence type="ECO:0000313" key="3">
    <source>
        <dbReference type="Proteomes" id="UP000188879"/>
    </source>
</evidence>
<dbReference type="InterPro" id="IPR037523">
    <property type="entry name" value="VOC_core"/>
</dbReference>
<dbReference type="RefSeq" id="WP_076957295.1">
    <property type="nucleotide sequence ID" value="NZ_MLCO01000085.1"/>
</dbReference>
<evidence type="ECO:0000259" key="1">
    <source>
        <dbReference type="PROSITE" id="PS51819"/>
    </source>
</evidence>
<organism evidence="2 3">
    <name type="scientific">Teichococcus deserti</name>
    <dbReference type="NCBI Taxonomy" id="1817963"/>
    <lineage>
        <taxon>Bacteria</taxon>
        <taxon>Pseudomonadati</taxon>
        <taxon>Pseudomonadota</taxon>
        <taxon>Alphaproteobacteria</taxon>
        <taxon>Acetobacterales</taxon>
        <taxon>Roseomonadaceae</taxon>
        <taxon>Roseomonas</taxon>
    </lineage>
</organism>
<sequence>MQLGYTILYVADVPATLSFYERAFGLKQRFLHESGLYGELETGATTLAFAGEEMAALNGAEIRPNRADAPAAGFEVAFVTDDPAAAYALAIAAGATGVTPPAQKPWGQVVGHVRDLNGCLVEICSPVPR</sequence>
<dbReference type="InterPro" id="IPR004360">
    <property type="entry name" value="Glyas_Fos-R_dOase_dom"/>
</dbReference>
<dbReference type="OrthoDB" id="9798430at2"/>
<dbReference type="InterPro" id="IPR029068">
    <property type="entry name" value="Glyas_Bleomycin-R_OHBP_Dase"/>
</dbReference>
<dbReference type="Gene3D" id="3.10.180.10">
    <property type="entry name" value="2,3-Dihydroxybiphenyl 1,2-Dioxygenase, domain 1"/>
    <property type="match status" value="1"/>
</dbReference>